<dbReference type="RefSeq" id="XP_025361856.1">
    <property type="nucleotide sequence ID" value="XM_025503857.1"/>
</dbReference>
<name>A0A316UQJ3_9BASI</name>
<dbReference type="GeneID" id="37025680"/>
<reference evidence="2 3" key="1">
    <citation type="journal article" date="2018" name="Mol. Biol. Evol.">
        <title>Broad Genomic Sampling Reveals a Smut Pathogenic Ancestry of the Fungal Clade Ustilaginomycotina.</title>
        <authorList>
            <person name="Kijpornyongpan T."/>
            <person name="Mondo S.J."/>
            <person name="Barry K."/>
            <person name="Sandor L."/>
            <person name="Lee J."/>
            <person name="Lipzen A."/>
            <person name="Pangilinan J."/>
            <person name="LaButti K."/>
            <person name="Hainaut M."/>
            <person name="Henrissat B."/>
            <person name="Grigoriev I.V."/>
            <person name="Spatafora J.W."/>
            <person name="Aime M.C."/>
        </authorList>
    </citation>
    <scope>NUCLEOTIDE SEQUENCE [LARGE SCALE GENOMIC DNA]</scope>
    <source>
        <strain evidence="2 3">MCA 5214</strain>
    </source>
</reference>
<evidence type="ECO:0000256" key="1">
    <source>
        <dbReference type="SAM" id="MobiDB-lite"/>
    </source>
</evidence>
<protein>
    <submittedName>
        <fullName evidence="2">Uncharacterized protein</fullName>
    </submittedName>
</protein>
<organism evidence="2 3">
    <name type="scientific">Jaminaea rosea</name>
    <dbReference type="NCBI Taxonomy" id="1569628"/>
    <lineage>
        <taxon>Eukaryota</taxon>
        <taxon>Fungi</taxon>
        <taxon>Dikarya</taxon>
        <taxon>Basidiomycota</taxon>
        <taxon>Ustilaginomycotina</taxon>
        <taxon>Exobasidiomycetes</taxon>
        <taxon>Microstromatales</taxon>
        <taxon>Microstromatales incertae sedis</taxon>
        <taxon>Jaminaea</taxon>
    </lineage>
</organism>
<feature type="compositionally biased region" description="Basic and acidic residues" evidence="1">
    <location>
        <begin position="92"/>
        <end position="110"/>
    </location>
</feature>
<feature type="region of interest" description="Disordered" evidence="1">
    <location>
        <begin position="73"/>
        <end position="121"/>
    </location>
</feature>
<dbReference type="Proteomes" id="UP000245884">
    <property type="component" value="Unassembled WGS sequence"/>
</dbReference>
<dbReference type="AlphaFoldDB" id="A0A316UQJ3"/>
<feature type="region of interest" description="Disordered" evidence="1">
    <location>
        <begin position="159"/>
        <end position="182"/>
    </location>
</feature>
<gene>
    <name evidence="2" type="ORF">BDZ90DRAFT_188952</name>
</gene>
<evidence type="ECO:0000313" key="2">
    <source>
        <dbReference type="EMBL" id="PWN27244.1"/>
    </source>
</evidence>
<proteinExistence type="predicted"/>
<sequence>MGLLPRPSMPTAHRRSLGCLDEDGERAQAYEHKLLHDDEDVDVLPDVSGETTAGRSSRALLTWTRIPPALRTHATSARAQRAPPMAHNSLPRHFDQMDPEAHARSDDQQRDQLLLDGPSSDSHTCSITLRWVSGLSFLPWLERQRRRASRRWMVGLAPPTTSAPLRRPTLTRPADSHLDSHPTHAPLYPLRLASTSPRPLPLTALSALYEFGARDLPLGSRGAWWSYGL</sequence>
<accession>A0A316UQJ3</accession>
<keyword evidence="3" id="KW-1185">Reference proteome</keyword>
<dbReference type="EMBL" id="KZ819669">
    <property type="protein sequence ID" value="PWN27244.1"/>
    <property type="molecule type" value="Genomic_DNA"/>
</dbReference>
<evidence type="ECO:0000313" key="3">
    <source>
        <dbReference type="Proteomes" id="UP000245884"/>
    </source>
</evidence>